<organism evidence="2">
    <name type="scientific">Pepper ringspot virus</name>
    <dbReference type="NCBI Taxonomy" id="31750"/>
    <lineage>
        <taxon>Viruses</taxon>
        <taxon>Riboviria</taxon>
        <taxon>Orthornavirae</taxon>
        <taxon>Kitrinoviricota</taxon>
        <taxon>Alsuviricetes</taxon>
        <taxon>Martellivirales</taxon>
        <taxon>Virgaviridae</taxon>
        <taxon>Tobravirus</taxon>
        <taxon>Tobravirus capsici</taxon>
    </lineage>
</organism>
<accession>W0TS13</accession>
<proteinExistence type="predicted"/>
<protein>
    <submittedName>
        <fullName evidence="2">Putative 2b protein</fullName>
    </submittedName>
</protein>
<feature type="region of interest" description="Disordered" evidence="1">
    <location>
        <begin position="89"/>
        <end position="116"/>
    </location>
</feature>
<evidence type="ECO:0000256" key="1">
    <source>
        <dbReference type="SAM" id="MobiDB-lite"/>
    </source>
</evidence>
<feature type="compositionally biased region" description="Polar residues" evidence="1">
    <location>
        <begin position="96"/>
        <end position="107"/>
    </location>
</feature>
<sequence>MKFVKDQVTPYAAVRLMLERCDPKVVKCVRSDGKCMFTFPDGKRSVWFKAGRKAYDFSSISDSSAAGGSLTVPAIAAALPSVPVQAVRQSVEKAPTSASEGAWSTLQGKEASKEREAEWQQAVFESQYNPPLP</sequence>
<reference evidence="2" key="1">
    <citation type="submission" date="2013-06" db="EMBL/GenBank/DDBJ databases">
        <title>Unique sequences of the RNA 2 genome segment of new Brazilian isolates of the tobravirus, pepper ringspot virus.</title>
        <authorList>
            <person name="Nagata T."/>
            <person name="Nicolini C."/>
            <person name="Batista A.R.S."/>
            <person name="Rodrigues K.B."/>
            <person name="Bonnet R.M.V."/>
            <person name="Macedo M.A."/>
            <person name="Inoue-Nagata A.K."/>
        </authorList>
    </citation>
    <scope>NUCLEOTIDE SEQUENCE</scope>
</reference>
<dbReference type="EMBL" id="AB826686">
    <property type="protein sequence ID" value="BAO45798.1"/>
    <property type="molecule type" value="Genomic_RNA"/>
</dbReference>
<evidence type="ECO:0000313" key="2">
    <source>
        <dbReference type="EMBL" id="BAO45798.1"/>
    </source>
</evidence>
<name>W0TS13_9VIRU</name>